<feature type="compositionally biased region" description="Acidic residues" evidence="1">
    <location>
        <begin position="275"/>
        <end position="284"/>
    </location>
</feature>
<feature type="region of interest" description="Disordered" evidence="1">
    <location>
        <begin position="214"/>
        <end position="369"/>
    </location>
</feature>
<protein>
    <submittedName>
        <fullName evidence="2">WASH complex subunit 2</fullName>
    </submittedName>
</protein>
<feature type="compositionally biased region" description="Basic and acidic residues" evidence="1">
    <location>
        <begin position="124"/>
        <end position="140"/>
    </location>
</feature>
<organism evidence="2 3">
    <name type="scientific">Plakobranchus ocellatus</name>
    <dbReference type="NCBI Taxonomy" id="259542"/>
    <lineage>
        <taxon>Eukaryota</taxon>
        <taxon>Metazoa</taxon>
        <taxon>Spiralia</taxon>
        <taxon>Lophotrochozoa</taxon>
        <taxon>Mollusca</taxon>
        <taxon>Gastropoda</taxon>
        <taxon>Heterobranchia</taxon>
        <taxon>Euthyneura</taxon>
        <taxon>Panpulmonata</taxon>
        <taxon>Sacoglossa</taxon>
        <taxon>Placobranchoidea</taxon>
        <taxon>Plakobranchidae</taxon>
        <taxon>Plakobranchus</taxon>
    </lineage>
</organism>
<feature type="compositionally biased region" description="Acidic residues" evidence="1">
    <location>
        <begin position="299"/>
        <end position="320"/>
    </location>
</feature>
<gene>
    <name evidence="2" type="ORF">PoB_002835800</name>
</gene>
<feature type="compositionally biased region" description="Acidic residues" evidence="1">
    <location>
        <begin position="233"/>
        <end position="244"/>
    </location>
</feature>
<keyword evidence="3" id="KW-1185">Reference proteome</keyword>
<comment type="caution">
    <text evidence="2">The sequence shown here is derived from an EMBL/GenBank/DDBJ whole genome shotgun (WGS) entry which is preliminary data.</text>
</comment>
<feature type="compositionally biased region" description="Polar residues" evidence="1">
    <location>
        <begin position="10"/>
        <end position="26"/>
    </location>
</feature>
<feature type="region of interest" description="Disordered" evidence="1">
    <location>
        <begin position="115"/>
        <end position="140"/>
    </location>
</feature>
<proteinExistence type="predicted"/>
<feature type="region of interest" description="Disordered" evidence="1">
    <location>
        <begin position="1"/>
        <end position="27"/>
    </location>
</feature>
<reference evidence="2 3" key="1">
    <citation type="journal article" date="2021" name="Elife">
        <title>Chloroplast acquisition without the gene transfer in kleptoplastic sea slugs, Plakobranchus ocellatus.</title>
        <authorList>
            <person name="Maeda T."/>
            <person name="Takahashi S."/>
            <person name="Yoshida T."/>
            <person name="Shimamura S."/>
            <person name="Takaki Y."/>
            <person name="Nagai Y."/>
            <person name="Toyoda A."/>
            <person name="Suzuki Y."/>
            <person name="Arimoto A."/>
            <person name="Ishii H."/>
            <person name="Satoh N."/>
            <person name="Nishiyama T."/>
            <person name="Hasebe M."/>
            <person name="Maruyama T."/>
            <person name="Minagawa J."/>
            <person name="Obokata J."/>
            <person name="Shigenobu S."/>
        </authorList>
    </citation>
    <scope>NUCLEOTIDE SEQUENCE [LARGE SCALE GENOMIC DNA]</scope>
</reference>
<accession>A0AAV4A3U3</accession>
<sequence length="394" mass="43318">MAAPAPPTNDGETITQTASTENSGQNGPLVWQRAWSIAEMRSGAGNWSLAGDAGLLLHLQEFSQQIISRTHEMGKDVDGLMHEAELTGVRVNNVINDFIMLANSQFVENRVYDEDVSQATENEEEKKSEEKEQTREEREASLIPRVMSALKLGVDVIDSAFEKLDTAVVDSDSEDEDTAYKAEPILEAKDPYITRPMPYLIGTPQFMEDDNVGLTEDVSEEEEESDQGSISVSEDEKESEDSETEYSSSDGSAEEDLKKHKKQRAPTKTSTSMNSDEDESDSDADMFNPKKSKAKKHDDDDDDDDEEAEGDEDEDEEDSDESSKKRSGGGGPSDFASELAARIGAAIPKLPAREENGPESGEDDAWADESVSRGKILWLVLTAIARIERETFGA</sequence>
<evidence type="ECO:0000313" key="3">
    <source>
        <dbReference type="Proteomes" id="UP000735302"/>
    </source>
</evidence>
<dbReference type="EMBL" id="BLXT01003539">
    <property type="protein sequence ID" value="GFO01853.1"/>
    <property type="molecule type" value="Genomic_DNA"/>
</dbReference>
<name>A0AAV4A3U3_9GAST</name>
<dbReference type="AlphaFoldDB" id="A0AAV4A3U3"/>
<evidence type="ECO:0000256" key="1">
    <source>
        <dbReference type="SAM" id="MobiDB-lite"/>
    </source>
</evidence>
<dbReference type="Proteomes" id="UP000735302">
    <property type="component" value="Unassembled WGS sequence"/>
</dbReference>
<feature type="compositionally biased region" description="Acidic residues" evidence="1">
    <location>
        <begin position="214"/>
        <end position="226"/>
    </location>
</feature>
<evidence type="ECO:0000313" key="2">
    <source>
        <dbReference type="EMBL" id="GFO01853.1"/>
    </source>
</evidence>